<feature type="compositionally biased region" description="Basic and acidic residues" evidence="2">
    <location>
        <begin position="275"/>
        <end position="298"/>
    </location>
</feature>
<dbReference type="Proteomes" id="UP000663193">
    <property type="component" value="Chromosome 15"/>
</dbReference>
<dbReference type="InterPro" id="IPR059215">
    <property type="entry name" value="BRCT2_TopBP1-like"/>
</dbReference>
<feature type="compositionally biased region" description="Polar residues" evidence="2">
    <location>
        <begin position="538"/>
        <end position="555"/>
    </location>
</feature>
<dbReference type="OMA" id="FATQWNI"/>
<feature type="region of interest" description="Disordered" evidence="2">
    <location>
        <begin position="806"/>
        <end position="826"/>
    </location>
</feature>
<dbReference type="SUPFAM" id="SSF52113">
    <property type="entry name" value="BRCT domain"/>
    <property type="match status" value="3"/>
</dbReference>
<keyword evidence="5" id="KW-1185">Reference proteome</keyword>
<dbReference type="Gene3D" id="3.40.50.10190">
    <property type="entry name" value="BRCT domain"/>
    <property type="match status" value="4"/>
</dbReference>
<dbReference type="FunFam" id="3.40.50.10190:FF:000010">
    <property type="entry name" value="DNA topoisomerase II binding protein 1"/>
    <property type="match status" value="1"/>
</dbReference>
<organism evidence="4 5">
    <name type="scientific">Phaeosphaeria nodorum (strain SN15 / ATCC MYA-4574 / FGSC 10173)</name>
    <name type="common">Glume blotch fungus</name>
    <name type="synonym">Parastagonospora nodorum</name>
    <dbReference type="NCBI Taxonomy" id="321614"/>
    <lineage>
        <taxon>Eukaryota</taxon>
        <taxon>Fungi</taxon>
        <taxon>Dikarya</taxon>
        <taxon>Ascomycota</taxon>
        <taxon>Pezizomycotina</taxon>
        <taxon>Dothideomycetes</taxon>
        <taxon>Pleosporomycetidae</taxon>
        <taxon>Pleosporales</taxon>
        <taxon>Pleosporineae</taxon>
        <taxon>Phaeosphaeriaceae</taxon>
        <taxon>Parastagonospora</taxon>
    </lineage>
</organism>
<feature type="compositionally biased region" description="Basic and acidic residues" evidence="2">
    <location>
        <begin position="203"/>
        <end position="212"/>
    </location>
</feature>
<dbReference type="Pfam" id="PF12738">
    <property type="entry name" value="PTCB-BRCT"/>
    <property type="match status" value="2"/>
</dbReference>
<feature type="domain" description="BRCT" evidence="3">
    <location>
        <begin position="10"/>
        <end position="83"/>
    </location>
</feature>
<dbReference type="InterPro" id="IPR001357">
    <property type="entry name" value="BRCT_dom"/>
</dbReference>
<feature type="compositionally biased region" description="Polar residues" evidence="2">
    <location>
        <begin position="589"/>
        <end position="601"/>
    </location>
</feature>
<dbReference type="SMART" id="SM00292">
    <property type="entry name" value="BRCT"/>
    <property type="match status" value="3"/>
</dbReference>
<dbReference type="PANTHER" id="PTHR13561:SF20">
    <property type="entry name" value="DNA TOPOISOMERASE 2-BINDING PROTEIN 1"/>
    <property type="match status" value="1"/>
</dbReference>
<evidence type="ECO:0000256" key="2">
    <source>
        <dbReference type="SAM" id="MobiDB-lite"/>
    </source>
</evidence>
<name>A0A7U2I7R3_PHANO</name>
<dbReference type="PROSITE" id="PS50172">
    <property type="entry name" value="BRCT"/>
    <property type="match status" value="4"/>
</dbReference>
<feature type="compositionally biased region" description="Polar residues" evidence="2">
    <location>
        <begin position="629"/>
        <end position="639"/>
    </location>
</feature>
<feature type="compositionally biased region" description="Basic residues" evidence="2">
    <location>
        <begin position="561"/>
        <end position="573"/>
    </location>
</feature>
<dbReference type="PANTHER" id="PTHR13561">
    <property type="entry name" value="DNA REPLICATION REGULATOR DPB11-RELATED"/>
    <property type="match status" value="1"/>
</dbReference>
<dbReference type="CDD" id="cd18433">
    <property type="entry name" value="BRCT_Rad4_rpt3"/>
    <property type="match status" value="1"/>
</dbReference>
<evidence type="ECO:0000313" key="4">
    <source>
        <dbReference type="EMBL" id="QRD03247.1"/>
    </source>
</evidence>
<dbReference type="EMBL" id="CP069037">
    <property type="protein sequence ID" value="QRD03247.1"/>
    <property type="molecule type" value="Genomic_DNA"/>
</dbReference>
<proteinExistence type="predicted"/>
<evidence type="ECO:0000259" key="3">
    <source>
        <dbReference type="PROSITE" id="PS50172"/>
    </source>
</evidence>
<protein>
    <recommendedName>
        <fullName evidence="3">BRCT domain-containing protein</fullName>
    </recommendedName>
</protein>
<dbReference type="InterPro" id="IPR036420">
    <property type="entry name" value="BRCT_dom_sf"/>
</dbReference>
<feature type="region of interest" description="Disordered" evidence="2">
    <location>
        <begin position="203"/>
        <end position="298"/>
    </location>
</feature>
<feature type="domain" description="BRCT" evidence="3">
    <location>
        <begin position="106"/>
        <end position="195"/>
    </location>
</feature>
<keyword evidence="1" id="KW-0677">Repeat</keyword>
<sequence length="826" mass="90872">MESLDGGYRTSNKPLSGAILCCTSIAPEQRSNLGNIGADLGATIKLDLTSDVTHLIVGSIDSNKYRYVARSREDVKVLSPAWLEAMREVWLEGHDDLDVAALEEEHRVPTFFGLKICLTGFDNPEQRRYIQETVDKNGAEYHGDLTKAVTHLIAATPTGKKYEHAVNWRMKIVSLEWFQQSLERGMVLDEACYHPTIPVEERGKGAWDRREFPPAPASAKRARESEPSQALNPFRRKLRRSASTRLGSQSAELWAGITAATTERQQDNGDDWTEDLDKQDTPREHAPAIHPHDSIIPENDARADADPAKDHHLVALPSRQSHNDIAQGVFAGRIVFPHGFDEEKTNILRQHLQDKGAHVPQSSELNALALDDLRSGFLVVPHDAQVDLTSVPERAGSVLSLVTNWWVERCLYGKRLVDPADDILSRPFDKHSISGFAGLTINSTAFVGIELLHVTKVVALMGATYDEQLSAKTSVIVCNTLEPNAQKLKFATDRRIPAVHATWLWDCLRYGQLQQFGKYQLNTLAPPQPHKPKAKPQSSTEVATARLSTAESFELQQKKAQAAKKGKKPRGPQKPRALDLAPSVDPTPASINDAITNSGTHTSHENHDEEEAPIPGLDGSASMPLRDISANSSRRPSTTSIDSKSASRQRSSSAESLIRPAAQRKTRATKEPTPDSVIPADTEPAAPPPQEEPPEEKDYSDILAQLRASRKPLPSPADANASTRRRGRRQLGRATSTRSNDSTADSSGQLNLDGDDDKEQAQEYQPSQELGWDSPGAAKAREQMIKRLGGKVTETSVRVEGIGVVRDVASENAGGRMPRKRREKGF</sequence>
<feature type="compositionally biased region" description="Low complexity" evidence="2">
    <location>
        <begin position="640"/>
        <end position="656"/>
    </location>
</feature>
<gene>
    <name evidence="4" type="ORF">JI435_100160</name>
</gene>
<dbReference type="AlphaFoldDB" id="A0A7U2I7R3"/>
<reference evidence="5" key="1">
    <citation type="journal article" date="2021" name="BMC Genomics">
        <title>Chromosome-level genome assembly and manually-curated proteome of model necrotroph Parastagonospora nodorum Sn15 reveals a genome-wide trove of candidate effector homologs, and redundancy of virulence-related functions within an accessory chromosome.</title>
        <authorList>
            <person name="Bertazzoni S."/>
            <person name="Jones D.A.B."/>
            <person name="Phan H.T."/>
            <person name="Tan K.-C."/>
            <person name="Hane J.K."/>
        </authorList>
    </citation>
    <scope>NUCLEOTIDE SEQUENCE [LARGE SCALE GENOMIC DNA]</scope>
    <source>
        <strain evidence="5">SN15 / ATCC MYA-4574 / FGSC 10173)</strain>
    </source>
</reference>
<dbReference type="OrthoDB" id="251770at2759"/>
<dbReference type="Pfam" id="PF00533">
    <property type="entry name" value="BRCT"/>
    <property type="match status" value="1"/>
</dbReference>
<dbReference type="CDD" id="cd17723">
    <property type="entry name" value="BRCT_Rad4_rpt4"/>
    <property type="match status" value="1"/>
</dbReference>
<dbReference type="VEuPathDB" id="FungiDB:JI435_100160"/>
<feature type="compositionally biased region" description="Basic residues" evidence="2">
    <location>
        <begin position="817"/>
        <end position="826"/>
    </location>
</feature>
<feature type="domain" description="BRCT" evidence="3">
    <location>
        <begin position="431"/>
        <end position="521"/>
    </location>
</feature>
<evidence type="ECO:0000256" key="1">
    <source>
        <dbReference type="ARBA" id="ARBA00022737"/>
    </source>
</evidence>
<feature type="compositionally biased region" description="Polar residues" evidence="2">
    <location>
        <begin position="734"/>
        <end position="750"/>
    </location>
</feature>
<evidence type="ECO:0000313" key="5">
    <source>
        <dbReference type="Proteomes" id="UP000663193"/>
    </source>
</evidence>
<feature type="domain" description="BRCT" evidence="3">
    <location>
        <begin position="325"/>
        <end position="424"/>
    </location>
</feature>
<feature type="region of interest" description="Disordered" evidence="2">
    <location>
        <begin position="523"/>
        <end position="782"/>
    </location>
</feature>
<accession>A0A7U2I7R3</accession>
<dbReference type="CDD" id="cd17731">
    <property type="entry name" value="BRCT_TopBP1_rpt2_like"/>
    <property type="match status" value="1"/>
</dbReference>